<accession>A0A542VUM6</accession>
<name>A0A542VUM6_ZYMMB</name>
<evidence type="ECO:0000313" key="1">
    <source>
        <dbReference type="EMBL" id="TQL15017.1"/>
    </source>
</evidence>
<dbReference type="EMBL" id="VFOF01000002">
    <property type="protein sequence ID" value="TQL15017.1"/>
    <property type="molecule type" value="Genomic_DNA"/>
</dbReference>
<comment type="caution">
    <text evidence="1">The sequence shown here is derived from an EMBL/GenBank/DDBJ whole genome shotgun (WGS) entry which is preliminary data.</text>
</comment>
<dbReference type="AlphaFoldDB" id="A0A542VUM6"/>
<evidence type="ECO:0000313" key="2">
    <source>
        <dbReference type="Proteomes" id="UP000316887"/>
    </source>
</evidence>
<sequence>MQTIATQRVRWFANWSGESIALSREPPLDVRIWGEWNVGSWTKWVVT</sequence>
<dbReference type="RefSeq" id="WP_185738203.1">
    <property type="nucleotide sequence ID" value="NZ_VFOF01000002.1"/>
</dbReference>
<proteinExistence type="predicted"/>
<protein>
    <submittedName>
        <fullName evidence="1">Uncharacterized protein</fullName>
    </submittedName>
</protein>
<gene>
    <name evidence="1" type="ORF">FBY58_1763</name>
</gene>
<reference evidence="1 2" key="1">
    <citation type="submission" date="2019-06" db="EMBL/GenBank/DDBJ databases">
        <title>Genome sequencing of Zymomonas mobilis strains for genetic engineering and biofuel applications.</title>
        <authorList>
            <person name="Teravest M."/>
        </authorList>
    </citation>
    <scope>NUCLEOTIDE SEQUENCE [LARGE SCALE GENOMIC DNA]</scope>
    <source>
        <strain evidence="1 2">AN0101</strain>
    </source>
</reference>
<dbReference type="Proteomes" id="UP000316887">
    <property type="component" value="Unassembled WGS sequence"/>
</dbReference>
<organism evidence="1 2">
    <name type="scientific">Zymomonas mobilis</name>
    <dbReference type="NCBI Taxonomy" id="542"/>
    <lineage>
        <taxon>Bacteria</taxon>
        <taxon>Pseudomonadati</taxon>
        <taxon>Pseudomonadota</taxon>
        <taxon>Alphaproteobacteria</taxon>
        <taxon>Sphingomonadales</taxon>
        <taxon>Zymomonadaceae</taxon>
        <taxon>Zymomonas</taxon>
    </lineage>
</organism>